<keyword evidence="8" id="KW-1185">Reference proteome</keyword>
<dbReference type="GO" id="GO:0032543">
    <property type="term" value="P:mitochondrial translation"/>
    <property type="evidence" value="ECO:0007669"/>
    <property type="project" value="TreeGrafter"/>
</dbReference>
<dbReference type="GO" id="GO:0003723">
    <property type="term" value="F:RNA binding"/>
    <property type="evidence" value="ECO:0007669"/>
    <property type="project" value="TreeGrafter"/>
</dbReference>
<dbReference type="EMBL" id="AACS02000001">
    <property type="protein sequence ID" value="EFI28773.1"/>
    <property type="molecule type" value="Genomic_DNA"/>
</dbReference>
<dbReference type="RefSeq" id="XP_002912267.1">
    <property type="nucleotide sequence ID" value="XM_002912221.1"/>
</dbReference>
<feature type="domain" description="Aminoacyl-transfer RNA synthetases class-II family profile" evidence="6">
    <location>
        <begin position="86"/>
        <end position="495"/>
    </location>
</feature>
<keyword evidence="7" id="KW-0436">Ligase</keyword>
<feature type="region of interest" description="Disordered" evidence="5">
    <location>
        <begin position="60"/>
        <end position="87"/>
    </location>
</feature>
<name>D6RKA6_COPC7</name>
<dbReference type="OMA" id="CGGGNFK"/>
<dbReference type="GO" id="GO:0005829">
    <property type="term" value="C:cytosol"/>
    <property type="evidence" value="ECO:0007669"/>
    <property type="project" value="TreeGrafter"/>
</dbReference>
<dbReference type="Proteomes" id="UP000001861">
    <property type="component" value="Unassembled WGS sequence"/>
</dbReference>
<dbReference type="InParanoid" id="D6RKA6"/>
<evidence type="ECO:0000259" key="6">
    <source>
        <dbReference type="PROSITE" id="PS50862"/>
    </source>
</evidence>
<dbReference type="SUPFAM" id="SSF52954">
    <property type="entry name" value="Class II aaRS ABD-related"/>
    <property type="match status" value="1"/>
</dbReference>
<organism evidence="7 8">
    <name type="scientific">Coprinopsis cinerea (strain Okayama-7 / 130 / ATCC MYA-4618 / FGSC 9003)</name>
    <name type="common">Inky cap fungus</name>
    <name type="synonym">Hormographiella aspergillata</name>
    <dbReference type="NCBI Taxonomy" id="240176"/>
    <lineage>
        <taxon>Eukaryota</taxon>
        <taxon>Fungi</taxon>
        <taxon>Dikarya</taxon>
        <taxon>Basidiomycota</taxon>
        <taxon>Agaricomycotina</taxon>
        <taxon>Agaricomycetes</taxon>
        <taxon>Agaricomycetidae</taxon>
        <taxon>Agaricales</taxon>
        <taxon>Agaricineae</taxon>
        <taxon>Psathyrellaceae</taxon>
        <taxon>Coprinopsis</taxon>
    </lineage>
</organism>
<dbReference type="OrthoDB" id="1906957at2759"/>
<keyword evidence="3" id="KW-0547">Nucleotide-binding</keyword>
<dbReference type="FunCoup" id="D6RKA6">
    <property type="interactions" value="536"/>
</dbReference>
<dbReference type="SUPFAM" id="SSF55681">
    <property type="entry name" value="Class II aaRS and biotin synthetases"/>
    <property type="match status" value="1"/>
</dbReference>
<evidence type="ECO:0000256" key="1">
    <source>
        <dbReference type="ARBA" id="ARBA00008226"/>
    </source>
</evidence>
<dbReference type="Gene3D" id="3.40.50.800">
    <property type="entry name" value="Anticodon-binding domain"/>
    <property type="match status" value="1"/>
</dbReference>
<evidence type="ECO:0000256" key="4">
    <source>
        <dbReference type="ARBA" id="ARBA00047639"/>
    </source>
</evidence>
<dbReference type="HOGENOM" id="CLU_025113_4_0_1"/>
<dbReference type="EC" id="6.1.1.21" evidence="2"/>
<feature type="compositionally biased region" description="Low complexity" evidence="5">
    <location>
        <begin position="73"/>
        <end position="85"/>
    </location>
</feature>
<dbReference type="STRING" id="240176.D6RKA6"/>
<evidence type="ECO:0000313" key="8">
    <source>
        <dbReference type="Proteomes" id="UP000001861"/>
    </source>
</evidence>
<dbReference type="KEGG" id="cci:CC1G_13798"/>
<dbReference type="GO" id="GO:0000166">
    <property type="term" value="F:nucleotide binding"/>
    <property type="evidence" value="ECO:0007669"/>
    <property type="project" value="UniProtKB-KW"/>
</dbReference>
<evidence type="ECO:0000256" key="2">
    <source>
        <dbReference type="ARBA" id="ARBA00012815"/>
    </source>
</evidence>
<dbReference type="eggNOG" id="KOG1936">
    <property type="taxonomic scope" value="Eukaryota"/>
</dbReference>
<dbReference type="GO" id="GO:0005739">
    <property type="term" value="C:mitochondrion"/>
    <property type="evidence" value="ECO:0007669"/>
    <property type="project" value="TreeGrafter"/>
</dbReference>
<dbReference type="Pfam" id="PF13393">
    <property type="entry name" value="tRNA-synt_His"/>
    <property type="match status" value="1"/>
</dbReference>
<dbReference type="Gene3D" id="3.30.930.10">
    <property type="entry name" value="Bira Bifunctional Protein, Domain 2"/>
    <property type="match status" value="1"/>
</dbReference>
<dbReference type="GO" id="GO:0006427">
    <property type="term" value="P:histidyl-tRNA aminoacylation"/>
    <property type="evidence" value="ECO:0007669"/>
    <property type="project" value="TreeGrafter"/>
</dbReference>
<evidence type="ECO:0000313" key="7">
    <source>
        <dbReference type="EMBL" id="EFI28773.1"/>
    </source>
</evidence>
<dbReference type="InterPro" id="IPR004154">
    <property type="entry name" value="Anticodon-bd"/>
</dbReference>
<comment type="catalytic activity">
    <reaction evidence="4">
        <text>tRNA(His) + L-histidine + ATP = L-histidyl-tRNA(His) + AMP + diphosphate + H(+)</text>
        <dbReference type="Rhea" id="RHEA:17313"/>
        <dbReference type="Rhea" id="RHEA-COMP:9665"/>
        <dbReference type="Rhea" id="RHEA-COMP:9689"/>
        <dbReference type="ChEBI" id="CHEBI:15378"/>
        <dbReference type="ChEBI" id="CHEBI:30616"/>
        <dbReference type="ChEBI" id="CHEBI:33019"/>
        <dbReference type="ChEBI" id="CHEBI:57595"/>
        <dbReference type="ChEBI" id="CHEBI:78442"/>
        <dbReference type="ChEBI" id="CHEBI:78527"/>
        <dbReference type="ChEBI" id="CHEBI:456215"/>
        <dbReference type="EC" id="6.1.1.21"/>
    </reaction>
</comment>
<dbReference type="InterPro" id="IPR036621">
    <property type="entry name" value="Anticodon-bd_dom_sf"/>
</dbReference>
<accession>D6RKA6</accession>
<dbReference type="CDD" id="cd00773">
    <property type="entry name" value="HisRS-like_core"/>
    <property type="match status" value="1"/>
</dbReference>
<dbReference type="InterPro" id="IPR041715">
    <property type="entry name" value="HisRS-like_core"/>
</dbReference>
<dbReference type="InterPro" id="IPR006195">
    <property type="entry name" value="aa-tRNA-synth_II"/>
</dbReference>
<feature type="region of interest" description="Disordered" evidence="5">
    <location>
        <begin position="399"/>
        <end position="432"/>
    </location>
</feature>
<dbReference type="PROSITE" id="PS50862">
    <property type="entry name" value="AA_TRNA_LIGASE_II"/>
    <property type="match status" value="1"/>
</dbReference>
<proteinExistence type="inferred from homology"/>
<dbReference type="PANTHER" id="PTHR11476">
    <property type="entry name" value="HISTIDYL-TRNA SYNTHETASE"/>
    <property type="match status" value="1"/>
</dbReference>
<dbReference type="VEuPathDB" id="FungiDB:CC1G_13798"/>
<evidence type="ECO:0000256" key="3">
    <source>
        <dbReference type="ARBA" id="ARBA00022741"/>
    </source>
</evidence>
<dbReference type="InterPro" id="IPR045864">
    <property type="entry name" value="aa-tRNA-synth_II/BPL/LPL"/>
</dbReference>
<dbReference type="AlphaFoldDB" id="D6RKA6"/>
<sequence>MSSTAEIPTTPEALEAEITSLTATFNDLRLNPDKASSSGTSIDDVKKRLGELKKALALAKNAGKEKKPKDPNAAAAAPAPGGAQAQKKERLLLKTAKGTKDYNPAEMFCRDHIERIVKECFTTFGGACLDTPVFERKDVLTDKYGEDSKLIFDLKDQGGEELALRYDHTVPLARYLAMQGGNNTQSKIWQIGKVYRRDNPVMSKGRMREFMQADFDITGVWDPMIPDAEILSMISTALTRLDVGEFTIKLNHRKILDGLFAVCGVPPEKIRSISSAVDKLDKLPWSEVKREMTEEKGLDEAIADRIGEYVKHKAQGTLETTSLELLEWLKKDEKLTGNKSAKEGLEEVELLFRYLKAYGVLPRVSFDLSLARGLDYYTGVIYEVVVAASAPPGFNPADAFAESSSSTPAPAPPKKKANAVSTGNDDDPEIDESQVGVGSIAAGGRYDNLVSSFVAASAGISLNPTNAKEAKEAKKILQVPCVGISIGMDRIFALVWPKWEARGARAKEVMVYVMSAGDGLLEERIGLVKELRESGIKTDYLAKSKPKLPAQFAAGEKDYVPFAIILGGDELKEGLVTVKEQKWELRDGKKVKVEDADKGTKVRRDELVAYLKNTNVWKDWEARRWE</sequence>
<reference evidence="7 8" key="1">
    <citation type="journal article" date="2010" name="Proc. Natl. Acad. Sci. U.S.A.">
        <title>Insights into evolution of multicellular fungi from the assembled chromosomes of the mushroom Coprinopsis cinerea (Coprinus cinereus).</title>
        <authorList>
            <person name="Stajich J.E."/>
            <person name="Wilke S.K."/>
            <person name="Ahren D."/>
            <person name="Au C.H."/>
            <person name="Birren B.W."/>
            <person name="Borodovsky M."/>
            <person name="Burns C."/>
            <person name="Canback B."/>
            <person name="Casselton L.A."/>
            <person name="Cheng C.K."/>
            <person name="Deng J."/>
            <person name="Dietrich F.S."/>
            <person name="Fargo D.C."/>
            <person name="Farman M.L."/>
            <person name="Gathman A.C."/>
            <person name="Goldberg J."/>
            <person name="Guigo R."/>
            <person name="Hoegger P.J."/>
            <person name="Hooker J.B."/>
            <person name="Huggins A."/>
            <person name="James T.Y."/>
            <person name="Kamada T."/>
            <person name="Kilaru S."/>
            <person name="Kodira C."/>
            <person name="Kues U."/>
            <person name="Kupfer D."/>
            <person name="Kwan H.S."/>
            <person name="Lomsadze A."/>
            <person name="Li W."/>
            <person name="Lilly W.W."/>
            <person name="Ma L.J."/>
            <person name="Mackey A.J."/>
            <person name="Manning G."/>
            <person name="Martin F."/>
            <person name="Muraguchi H."/>
            <person name="Natvig D.O."/>
            <person name="Palmerini H."/>
            <person name="Ramesh M.A."/>
            <person name="Rehmeyer C.J."/>
            <person name="Roe B.A."/>
            <person name="Shenoy N."/>
            <person name="Stanke M."/>
            <person name="Ter-Hovhannisyan V."/>
            <person name="Tunlid A."/>
            <person name="Velagapudi R."/>
            <person name="Vision T.J."/>
            <person name="Zeng Q."/>
            <person name="Zolan M.E."/>
            <person name="Pukkila P.J."/>
        </authorList>
    </citation>
    <scope>NUCLEOTIDE SEQUENCE [LARGE SCALE GENOMIC DNA]</scope>
    <source>
        <strain evidence="8">Okayama-7 / 130 / ATCC MYA-4618 / FGSC 9003</strain>
    </source>
</reference>
<protein>
    <recommendedName>
        <fullName evidence="2">histidine--tRNA ligase</fullName>
        <ecNumber evidence="2">6.1.1.21</ecNumber>
    </recommendedName>
</protein>
<comment type="similarity">
    <text evidence="1">Belongs to the class-II aminoacyl-tRNA synthetase family.</text>
</comment>
<dbReference type="Pfam" id="PF03129">
    <property type="entry name" value="HGTP_anticodon"/>
    <property type="match status" value="1"/>
</dbReference>
<dbReference type="GeneID" id="6006818"/>
<evidence type="ECO:0000256" key="5">
    <source>
        <dbReference type="SAM" id="MobiDB-lite"/>
    </source>
</evidence>
<dbReference type="PANTHER" id="PTHR11476:SF7">
    <property type="entry name" value="HISTIDINE--TRNA LIGASE"/>
    <property type="match status" value="1"/>
</dbReference>
<comment type="caution">
    <text evidence="7">The sequence shown here is derived from an EMBL/GenBank/DDBJ whole genome shotgun (WGS) entry which is preliminary data.</text>
</comment>
<dbReference type="GO" id="GO:0004821">
    <property type="term" value="F:histidine-tRNA ligase activity"/>
    <property type="evidence" value="ECO:0007669"/>
    <property type="project" value="UniProtKB-EC"/>
</dbReference>
<gene>
    <name evidence="7" type="ORF">CC1G_13798</name>
</gene>